<dbReference type="Proteomes" id="UP001589532">
    <property type="component" value="Unassembled WGS sequence"/>
</dbReference>
<organism evidence="2 3">
    <name type="scientific">Nonomuraea helvata</name>
    <dbReference type="NCBI Taxonomy" id="37484"/>
    <lineage>
        <taxon>Bacteria</taxon>
        <taxon>Bacillati</taxon>
        <taxon>Actinomycetota</taxon>
        <taxon>Actinomycetes</taxon>
        <taxon>Streptosporangiales</taxon>
        <taxon>Streptosporangiaceae</taxon>
        <taxon>Nonomuraea</taxon>
    </lineage>
</organism>
<comment type="caution">
    <text evidence="2">The sequence shown here is derived from an EMBL/GenBank/DDBJ whole genome shotgun (WGS) entry which is preliminary data.</text>
</comment>
<protein>
    <recommendedName>
        <fullName evidence="4">WD40 repeat domain-containing protein</fullName>
    </recommendedName>
</protein>
<evidence type="ECO:0000313" key="3">
    <source>
        <dbReference type="Proteomes" id="UP001589532"/>
    </source>
</evidence>
<evidence type="ECO:0000313" key="2">
    <source>
        <dbReference type="EMBL" id="MFB9629828.1"/>
    </source>
</evidence>
<dbReference type="RefSeq" id="WP_344984412.1">
    <property type="nucleotide sequence ID" value="NZ_BAAAXV010000001.1"/>
</dbReference>
<evidence type="ECO:0000256" key="1">
    <source>
        <dbReference type="SAM" id="Phobius"/>
    </source>
</evidence>
<evidence type="ECO:0008006" key="4">
    <source>
        <dbReference type="Google" id="ProtNLM"/>
    </source>
</evidence>
<dbReference type="Gene3D" id="2.120.10.30">
    <property type="entry name" value="TolB, C-terminal domain"/>
    <property type="match status" value="1"/>
</dbReference>
<dbReference type="SUPFAM" id="SSF82171">
    <property type="entry name" value="DPP6 N-terminal domain-like"/>
    <property type="match status" value="1"/>
</dbReference>
<keyword evidence="1" id="KW-0472">Membrane</keyword>
<dbReference type="InterPro" id="IPR011042">
    <property type="entry name" value="6-blade_b-propeller_TolB-like"/>
</dbReference>
<keyword evidence="3" id="KW-1185">Reference proteome</keyword>
<keyword evidence="1" id="KW-0812">Transmembrane</keyword>
<feature type="transmembrane region" description="Helical" evidence="1">
    <location>
        <begin position="36"/>
        <end position="57"/>
    </location>
</feature>
<proteinExistence type="predicted"/>
<accession>A0ABV5SFG8</accession>
<sequence>MNIEELLRETFADMSREEEPPPPSRYLRARPARRRVWRPVAAAAGVAVLVAATTVVIQRAVPNKPDGPVAADMSRPVPVSELWPRATHVLSKQLPNGLAYRPEAFLDEHTLLARTGKGDTVWWSYDVRTGTVKRLVAFVPPPRTDYTSPVVLSTGRLLWYTVSSGKVKGLLDIWTAPVTGGTARKVTSIRQSMKNGDIDLMTVVDDKVVWSRFTEGGIYQAPLSGGAPAPIPGTERFHLLQWPWAGAPKSLAGEPSDPQPTFRRLVNVVTGERRDARTDDGTCSLTWCVNRAAAQAFRRDGSGRHVLTARPVPVGPPILDRFLVLTRDSSPADNRLFLYDLKTRRTGDLFSFKSHMPDKAASDYMEAVTIDHTTRYVLTYNLGDKRVVIDLPAIPG</sequence>
<keyword evidence="1" id="KW-1133">Transmembrane helix</keyword>
<gene>
    <name evidence="2" type="ORF">ACFFSA_42740</name>
</gene>
<name>A0ABV5SFG8_9ACTN</name>
<dbReference type="EMBL" id="JBHMBW010000068">
    <property type="protein sequence ID" value="MFB9629828.1"/>
    <property type="molecule type" value="Genomic_DNA"/>
</dbReference>
<reference evidence="2 3" key="1">
    <citation type="submission" date="2024-09" db="EMBL/GenBank/DDBJ databases">
        <authorList>
            <person name="Sun Q."/>
            <person name="Mori K."/>
        </authorList>
    </citation>
    <scope>NUCLEOTIDE SEQUENCE [LARGE SCALE GENOMIC DNA]</scope>
    <source>
        <strain evidence="2 3">JCM 3143</strain>
    </source>
</reference>